<comment type="caution">
    <text evidence="1">The sequence shown here is derived from an EMBL/GenBank/DDBJ whole genome shotgun (WGS) entry which is preliminary data.</text>
</comment>
<dbReference type="EMBL" id="AWSU01000353">
    <property type="protein sequence ID" value="ERI73973.1"/>
    <property type="molecule type" value="Genomic_DNA"/>
</dbReference>
<evidence type="ECO:0000313" key="2">
    <source>
        <dbReference type="Proteomes" id="UP000016491"/>
    </source>
</evidence>
<proteinExistence type="predicted"/>
<name>A0ABC9TS70_CLOSY</name>
<dbReference type="Proteomes" id="UP000016491">
    <property type="component" value="Unassembled WGS sequence"/>
</dbReference>
<protein>
    <submittedName>
        <fullName evidence="1">Uncharacterized protein</fullName>
    </submittedName>
</protein>
<organism evidence="1 2">
    <name type="scientific">[Clostridium] symbiosum ATCC 14940</name>
    <dbReference type="NCBI Taxonomy" id="411472"/>
    <lineage>
        <taxon>Bacteria</taxon>
        <taxon>Bacillati</taxon>
        <taxon>Bacillota</taxon>
        <taxon>Clostridia</taxon>
        <taxon>Lachnospirales</taxon>
        <taxon>Lachnospiraceae</taxon>
        <taxon>Otoolea</taxon>
    </lineage>
</organism>
<accession>A0ABC9TS70</accession>
<evidence type="ECO:0000313" key="1">
    <source>
        <dbReference type="EMBL" id="ERI73973.1"/>
    </source>
</evidence>
<gene>
    <name evidence="1" type="ORF">CLOSYM_04464</name>
</gene>
<reference evidence="1 2" key="1">
    <citation type="submission" date="2013-07" db="EMBL/GenBank/DDBJ databases">
        <authorList>
            <person name="Weinstock G."/>
            <person name="Sodergren E."/>
            <person name="Wylie T."/>
            <person name="Fulton L."/>
            <person name="Fulton R."/>
            <person name="Fronick C."/>
            <person name="O'Laughlin M."/>
            <person name="Godfrey J."/>
            <person name="Miner T."/>
            <person name="Herter B."/>
            <person name="Appelbaum E."/>
            <person name="Cordes M."/>
            <person name="Lek S."/>
            <person name="Wollam A."/>
            <person name="Pepin K.H."/>
            <person name="Palsikar V.B."/>
            <person name="Mitreva M."/>
            <person name="Wilson R.K."/>
        </authorList>
    </citation>
    <scope>NUCLEOTIDE SEQUENCE [LARGE SCALE GENOMIC DNA]</scope>
    <source>
        <strain evidence="1 2">ATCC 14940</strain>
    </source>
</reference>
<dbReference type="AlphaFoldDB" id="A0ABC9TS70"/>
<sequence>MASPSSAYKKAVEGLLIIIFKISGPDAPGPLCNLTETSFQ</sequence>